<protein>
    <submittedName>
        <fullName evidence="3">Membralin</fullName>
    </submittedName>
</protein>
<comment type="caution">
    <text evidence="3">The sequence shown here is derived from an EMBL/GenBank/DDBJ whole genome shotgun (WGS) entry which is preliminary data.</text>
</comment>
<dbReference type="PANTHER" id="PTHR21650">
    <property type="entry name" value="MEMBRALIN/KINETOCHORE PROTEIN NUF2"/>
    <property type="match status" value="1"/>
</dbReference>
<dbReference type="PANTHER" id="PTHR21650:SF4">
    <property type="entry name" value="MEMBRALIN"/>
    <property type="match status" value="1"/>
</dbReference>
<keyword evidence="4" id="KW-1185">Reference proteome</keyword>
<name>A0AAV4HD06_9GAST</name>
<proteinExistence type="predicted"/>
<dbReference type="Proteomes" id="UP000762676">
    <property type="component" value="Unassembled WGS sequence"/>
</dbReference>
<feature type="region of interest" description="Disordered" evidence="1">
    <location>
        <begin position="201"/>
        <end position="249"/>
    </location>
</feature>
<feature type="transmembrane region" description="Helical" evidence="2">
    <location>
        <begin position="516"/>
        <end position="538"/>
    </location>
</feature>
<evidence type="ECO:0000313" key="4">
    <source>
        <dbReference type="Proteomes" id="UP000762676"/>
    </source>
</evidence>
<keyword evidence="2" id="KW-0472">Membrane</keyword>
<keyword evidence="2" id="KW-0812">Transmembrane</keyword>
<feature type="transmembrane region" description="Helical" evidence="2">
    <location>
        <begin position="575"/>
        <end position="592"/>
    </location>
</feature>
<gene>
    <name evidence="3" type="ORF">ElyMa_006261600</name>
</gene>
<feature type="region of interest" description="Disordered" evidence="1">
    <location>
        <begin position="891"/>
        <end position="927"/>
    </location>
</feature>
<feature type="transmembrane region" description="Helical" evidence="2">
    <location>
        <begin position="118"/>
        <end position="141"/>
    </location>
</feature>
<feature type="compositionally biased region" description="Acidic residues" evidence="1">
    <location>
        <begin position="324"/>
        <end position="333"/>
    </location>
</feature>
<dbReference type="GO" id="GO:0005783">
    <property type="term" value="C:endoplasmic reticulum"/>
    <property type="evidence" value="ECO:0007669"/>
    <property type="project" value="TreeGrafter"/>
</dbReference>
<feature type="region of interest" description="Disordered" evidence="1">
    <location>
        <begin position="814"/>
        <end position="859"/>
    </location>
</feature>
<evidence type="ECO:0000313" key="3">
    <source>
        <dbReference type="EMBL" id="GFR94921.1"/>
    </source>
</evidence>
<feature type="compositionally biased region" description="Basic and acidic residues" evidence="1">
    <location>
        <begin position="296"/>
        <end position="323"/>
    </location>
</feature>
<feature type="region of interest" description="Disordered" evidence="1">
    <location>
        <begin position="749"/>
        <end position="778"/>
    </location>
</feature>
<sequence length="1101" mass="120337">MKDTRRGAETVELASGGLLTVNKCKLGGKIKVQTSTHPSQSQSETDAKISQSWPLVTVMNNAGNNAGVGAARPQNNNNNGRGGDNNPFFHFQNRLFHALFYRIAITYARAFPRPVRRVLEFALLFKALFVLGILVYIHAVFAKAPMNCLEHVQDSWPRDGILRVEIVRNAPENYSVFNSYKKEYSDIQLFFQSSLAEELGFEESSSGKEKGGNKEDEKEEEGEEEGGDRDQDGILNVDQTNSSISNTSRNISDELSFLLGRENSSDEAPLEQTPAEQTTEDGEKKSSEIEEGLPTSKEDQAILGAEKDQQAEVEQEERKKVEVIEEPSSDEAADVTTKEEASIWDSFFSLSFWGLEGTEDVELDAEPELIVMGGDGEASMSFVRNKTPNYSLPDGIDLEVSLAEGLSEFEMLARAVWPEEKYIVEYSLEYGLLRLLPKTRKKLNITVMLVTLGYLRNVVTGEHFRFISMWMARSSYLAAAFIMLIFTVSVSTLLRYSHHQIFVFIMDLLQMFDMNIAIAFPAAPLLTVILALVGMEAIMSEFFNDTTTAFYIILIVWIADQYDAICCHTNISKRIWLRFFYLYHFAFYAYHYRFNGQYSPLALFTSWLFIQHSMIYFFHHYELPAILQQVRIQELLANPDLAAQGGDEDNNGGPNSDQGDETGDDNPDRQGGTPVDPDTRSSATSRAATPSSETTGDSAGDSGNGASGSQNERNRRRAEGQERRNQGRDGGAGLADLFSVLRTARFLRQQGQAGRGSGARGGNLVPGRPGETAAPPVVMDNGRHQYEIERVTVYTESNIYRLFRRLRRRRDGSPVVGQVTLTGTGATTSEEQQSSNVNSPGETSASEAASLNLSETTRGTDEATLVASDLTSAVAADLSSGISHSGCLEPEADVMAGSDNPNNPTVYKNSLGPDHVADSANNSQDLNLSNELNSEKLVTIITDTDKSNVSQKPLIKNADLIPAALHRENSGSSPPDLPSQTLLAHSGSQGTGSEQGTDLSSLATISCAANKSENIADVAPHVFVANLLPSATKVRCDDPFASSVPSIGFQQAETSVKSVGASGDISNDSASLKVAVAEPVMCLDEQLVGRQGYDCNEGTEV</sequence>
<evidence type="ECO:0000256" key="1">
    <source>
        <dbReference type="SAM" id="MobiDB-lite"/>
    </source>
</evidence>
<feature type="compositionally biased region" description="Low complexity" evidence="1">
    <location>
        <begin position="842"/>
        <end position="856"/>
    </location>
</feature>
<dbReference type="Pfam" id="PF09746">
    <property type="entry name" value="Membralin"/>
    <property type="match status" value="3"/>
</dbReference>
<dbReference type="AlphaFoldDB" id="A0AAV4HD06"/>
<feature type="region of interest" description="Disordered" evidence="1">
    <location>
        <begin position="966"/>
        <end position="997"/>
    </location>
</feature>
<organism evidence="3 4">
    <name type="scientific">Elysia marginata</name>
    <dbReference type="NCBI Taxonomy" id="1093978"/>
    <lineage>
        <taxon>Eukaryota</taxon>
        <taxon>Metazoa</taxon>
        <taxon>Spiralia</taxon>
        <taxon>Lophotrochozoa</taxon>
        <taxon>Mollusca</taxon>
        <taxon>Gastropoda</taxon>
        <taxon>Heterobranchia</taxon>
        <taxon>Euthyneura</taxon>
        <taxon>Panpulmonata</taxon>
        <taxon>Sacoglossa</taxon>
        <taxon>Placobranchoidea</taxon>
        <taxon>Plakobranchidae</taxon>
        <taxon>Elysia</taxon>
    </lineage>
</organism>
<feature type="compositionally biased region" description="Acidic residues" evidence="1">
    <location>
        <begin position="217"/>
        <end position="227"/>
    </location>
</feature>
<dbReference type="InterPro" id="IPR019144">
    <property type="entry name" value="Membralin"/>
</dbReference>
<feature type="compositionally biased region" description="Low complexity" evidence="1">
    <location>
        <begin position="240"/>
        <end position="249"/>
    </location>
</feature>
<feature type="region of interest" description="Disordered" evidence="1">
    <location>
        <begin position="641"/>
        <end position="733"/>
    </location>
</feature>
<reference evidence="3 4" key="1">
    <citation type="journal article" date="2021" name="Elife">
        <title>Chloroplast acquisition without the gene transfer in kleptoplastic sea slugs, Plakobranchus ocellatus.</title>
        <authorList>
            <person name="Maeda T."/>
            <person name="Takahashi S."/>
            <person name="Yoshida T."/>
            <person name="Shimamura S."/>
            <person name="Takaki Y."/>
            <person name="Nagai Y."/>
            <person name="Toyoda A."/>
            <person name="Suzuki Y."/>
            <person name="Arimoto A."/>
            <person name="Ishii H."/>
            <person name="Satoh N."/>
            <person name="Nishiyama T."/>
            <person name="Hasebe M."/>
            <person name="Maruyama T."/>
            <person name="Minagawa J."/>
            <person name="Obokata J."/>
            <person name="Shigenobu S."/>
        </authorList>
    </citation>
    <scope>NUCLEOTIDE SEQUENCE [LARGE SCALE GENOMIC DNA]</scope>
</reference>
<dbReference type="EMBL" id="BMAT01012578">
    <property type="protein sequence ID" value="GFR94921.1"/>
    <property type="molecule type" value="Genomic_DNA"/>
</dbReference>
<keyword evidence="2" id="KW-1133">Transmembrane helix</keyword>
<feature type="compositionally biased region" description="Low complexity" evidence="1">
    <location>
        <begin position="986"/>
        <end position="997"/>
    </location>
</feature>
<dbReference type="GO" id="GO:1904294">
    <property type="term" value="P:positive regulation of ERAD pathway"/>
    <property type="evidence" value="ECO:0007669"/>
    <property type="project" value="TreeGrafter"/>
</dbReference>
<feature type="compositionally biased region" description="Low complexity" evidence="1">
    <location>
        <begin position="680"/>
        <end position="701"/>
    </location>
</feature>
<feature type="transmembrane region" description="Helical" evidence="2">
    <location>
        <begin position="476"/>
        <end position="496"/>
    </location>
</feature>
<evidence type="ECO:0000256" key="2">
    <source>
        <dbReference type="SAM" id="Phobius"/>
    </source>
</evidence>
<feature type="compositionally biased region" description="Polar residues" evidence="1">
    <location>
        <begin position="899"/>
        <end position="908"/>
    </location>
</feature>
<accession>A0AAV4HD06</accession>
<feature type="compositionally biased region" description="Basic and acidic residues" evidence="1">
    <location>
        <begin position="717"/>
        <end position="727"/>
    </location>
</feature>
<feature type="compositionally biased region" description="Polar residues" evidence="1">
    <location>
        <begin position="819"/>
        <end position="841"/>
    </location>
</feature>
<dbReference type="GO" id="GO:0034976">
    <property type="term" value="P:response to endoplasmic reticulum stress"/>
    <property type="evidence" value="ECO:0007669"/>
    <property type="project" value="TreeGrafter"/>
</dbReference>
<feature type="compositionally biased region" description="Polar residues" evidence="1">
    <location>
        <begin position="970"/>
        <end position="983"/>
    </location>
</feature>
<feature type="compositionally biased region" description="Basic and acidic residues" evidence="1">
    <location>
        <begin position="205"/>
        <end position="216"/>
    </location>
</feature>
<feature type="region of interest" description="Disordered" evidence="1">
    <location>
        <begin position="263"/>
        <end position="337"/>
    </location>
</feature>